<dbReference type="Proteomes" id="UP000639403">
    <property type="component" value="Unassembled WGS sequence"/>
</dbReference>
<proteinExistence type="predicted"/>
<organism evidence="1 2">
    <name type="scientific">Rhodonia placenta</name>
    <dbReference type="NCBI Taxonomy" id="104341"/>
    <lineage>
        <taxon>Eukaryota</taxon>
        <taxon>Fungi</taxon>
        <taxon>Dikarya</taxon>
        <taxon>Basidiomycota</taxon>
        <taxon>Agaricomycotina</taxon>
        <taxon>Agaricomycetes</taxon>
        <taxon>Polyporales</taxon>
        <taxon>Adustoporiaceae</taxon>
        <taxon>Rhodonia</taxon>
    </lineage>
</organism>
<gene>
    <name evidence="1" type="ORF">IEO21_09063</name>
</gene>
<evidence type="ECO:0000313" key="2">
    <source>
        <dbReference type="Proteomes" id="UP000639403"/>
    </source>
</evidence>
<sequence length="111" mass="12879">MAECPICGLLWDTRGFASHKRSCRRKLEEKKRDAEVLRDIEALKLAKQKKKGKGQQGKSNLHQIPSVDCMLMLLLQIFQPMLQVQMQMNLVHHFNMLIYQTTCLVSAEMLH</sequence>
<evidence type="ECO:0000313" key="1">
    <source>
        <dbReference type="EMBL" id="KAF9805376.1"/>
    </source>
</evidence>
<name>A0A8H7TY41_9APHY</name>
<reference evidence="1" key="1">
    <citation type="submission" date="2020-11" db="EMBL/GenBank/DDBJ databases">
        <authorList>
            <person name="Koelle M."/>
            <person name="Horta M.A.C."/>
            <person name="Nowrousian M."/>
            <person name="Ohm R.A."/>
            <person name="Benz P."/>
            <person name="Pilgard A."/>
        </authorList>
    </citation>
    <scope>NUCLEOTIDE SEQUENCE</scope>
    <source>
        <strain evidence="1">FPRL280</strain>
    </source>
</reference>
<comment type="caution">
    <text evidence="1">The sequence shown here is derived from an EMBL/GenBank/DDBJ whole genome shotgun (WGS) entry which is preliminary data.</text>
</comment>
<protein>
    <submittedName>
        <fullName evidence="1">Uncharacterized protein</fullName>
    </submittedName>
</protein>
<accession>A0A8H7TY41</accession>
<dbReference type="AlphaFoldDB" id="A0A8H7TY41"/>
<reference evidence="1" key="2">
    <citation type="journal article" name="Front. Microbiol.">
        <title>Degradative Capacity of Two Strains of Rhodonia placenta: From Phenotype to Genotype.</title>
        <authorList>
            <person name="Kolle M."/>
            <person name="Horta M.A.C."/>
            <person name="Nowrousian M."/>
            <person name="Ohm R.A."/>
            <person name="Benz J.P."/>
            <person name="Pilgard A."/>
        </authorList>
    </citation>
    <scope>NUCLEOTIDE SEQUENCE</scope>
    <source>
        <strain evidence="1">FPRL280</strain>
    </source>
</reference>
<dbReference type="EMBL" id="JADOXO010000386">
    <property type="protein sequence ID" value="KAF9805376.1"/>
    <property type="molecule type" value="Genomic_DNA"/>
</dbReference>